<dbReference type="EMBL" id="STFF01000004">
    <property type="protein sequence ID" value="THU38522.1"/>
    <property type="molecule type" value="Genomic_DNA"/>
</dbReference>
<evidence type="ECO:0008006" key="6">
    <source>
        <dbReference type="Google" id="ProtNLM"/>
    </source>
</evidence>
<feature type="transmembrane region" description="Helical" evidence="1">
    <location>
        <begin position="12"/>
        <end position="38"/>
    </location>
</feature>
<dbReference type="InterPro" id="IPR005182">
    <property type="entry name" value="YdbS-like_PH"/>
</dbReference>
<name>A0A4S8HZ33_9BACT</name>
<dbReference type="Pfam" id="PF03703">
    <property type="entry name" value="bPH_2"/>
    <property type="match status" value="1"/>
</dbReference>
<evidence type="ECO:0000313" key="4">
    <source>
        <dbReference type="EMBL" id="THU38522.1"/>
    </source>
</evidence>
<keyword evidence="1" id="KW-0812">Transmembrane</keyword>
<comment type="caution">
    <text evidence="4">The sequence shown here is derived from an EMBL/GenBank/DDBJ whole genome shotgun (WGS) entry which is preliminary data.</text>
</comment>
<dbReference type="InterPro" id="IPR018649">
    <property type="entry name" value="SHOCT"/>
</dbReference>
<feature type="domain" description="SHOCT" evidence="3">
    <location>
        <begin position="182"/>
        <end position="208"/>
    </location>
</feature>
<evidence type="ECO:0000256" key="1">
    <source>
        <dbReference type="SAM" id="Phobius"/>
    </source>
</evidence>
<keyword evidence="1" id="KW-0472">Membrane</keyword>
<protein>
    <recommendedName>
        <fullName evidence="6">PH domain-containing protein</fullName>
    </recommendedName>
</protein>
<dbReference type="OrthoDB" id="3378680at2"/>
<sequence length="209" mass="23560">MRTPLQKGEQVLLVTHTSWVKLIVPVLIAIAGWVAAFFLNFLEWGWTAALVGSLYFLIVYFSWKVNIWVVTNYRVIDEAGLLNHFAKESPLEKINNVSYDQTLWGRILNFGHVEIQTAAEVGATDYYNVHGPKRLKDTITLAQAEYKNIQLANQAQHMASAMGIQAGEVKYQAPSSQGIASELEKLHQLKQQGIISEEEYIKAKNKLLS</sequence>
<dbReference type="PANTHER" id="PTHR37938">
    <property type="entry name" value="BLL0215 PROTEIN"/>
    <property type="match status" value="1"/>
</dbReference>
<keyword evidence="1" id="KW-1133">Transmembrane helix</keyword>
<proteinExistence type="predicted"/>
<evidence type="ECO:0000313" key="5">
    <source>
        <dbReference type="Proteomes" id="UP000306918"/>
    </source>
</evidence>
<evidence type="ECO:0000259" key="2">
    <source>
        <dbReference type="Pfam" id="PF03703"/>
    </source>
</evidence>
<reference evidence="4 5" key="1">
    <citation type="submission" date="2019-04" db="EMBL/GenBank/DDBJ databases">
        <title>Niastella caeni sp. nov., isolated from activated sludge.</title>
        <authorList>
            <person name="Sheng M."/>
        </authorList>
    </citation>
    <scope>NUCLEOTIDE SEQUENCE [LARGE SCALE GENOMIC DNA]</scope>
    <source>
        <strain evidence="4 5">HX-2-15</strain>
    </source>
</reference>
<dbReference type="Pfam" id="PF09851">
    <property type="entry name" value="SHOCT"/>
    <property type="match status" value="1"/>
</dbReference>
<accession>A0A4S8HZ33</accession>
<dbReference type="AlphaFoldDB" id="A0A4S8HZ33"/>
<gene>
    <name evidence="4" type="ORF">FAM09_17200</name>
</gene>
<dbReference type="PANTHER" id="PTHR37938:SF1">
    <property type="entry name" value="BLL0215 PROTEIN"/>
    <property type="match status" value="1"/>
</dbReference>
<feature type="domain" description="YdbS-like PH" evidence="2">
    <location>
        <begin position="63"/>
        <end position="137"/>
    </location>
</feature>
<keyword evidence="5" id="KW-1185">Reference proteome</keyword>
<dbReference type="RefSeq" id="WP_136578475.1">
    <property type="nucleotide sequence ID" value="NZ_STFF01000004.1"/>
</dbReference>
<dbReference type="Proteomes" id="UP000306918">
    <property type="component" value="Unassembled WGS sequence"/>
</dbReference>
<organism evidence="4 5">
    <name type="scientific">Niastella caeni</name>
    <dbReference type="NCBI Taxonomy" id="2569763"/>
    <lineage>
        <taxon>Bacteria</taxon>
        <taxon>Pseudomonadati</taxon>
        <taxon>Bacteroidota</taxon>
        <taxon>Chitinophagia</taxon>
        <taxon>Chitinophagales</taxon>
        <taxon>Chitinophagaceae</taxon>
        <taxon>Niastella</taxon>
    </lineage>
</organism>
<feature type="transmembrane region" description="Helical" evidence="1">
    <location>
        <begin position="44"/>
        <end position="63"/>
    </location>
</feature>
<evidence type="ECO:0000259" key="3">
    <source>
        <dbReference type="Pfam" id="PF09851"/>
    </source>
</evidence>